<evidence type="ECO:0000256" key="1">
    <source>
        <dbReference type="SAM" id="MobiDB-lite"/>
    </source>
</evidence>
<evidence type="ECO:0000313" key="3">
    <source>
        <dbReference type="Proteomes" id="UP000054097"/>
    </source>
</evidence>
<feature type="compositionally biased region" description="Low complexity" evidence="1">
    <location>
        <begin position="241"/>
        <end position="268"/>
    </location>
</feature>
<feature type="compositionally biased region" description="Pro residues" evidence="1">
    <location>
        <begin position="1"/>
        <end position="10"/>
    </location>
</feature>
<feature type="compositionally biased region" description="Pro residues" evidence="1">
    <location>
        <begin position="37"/>
        <end position="58"/>
    </location>
</feature>
<proteinExistence type="predicted"/>
<protein>
    <submittedName>
        <fullName evidence="2">Uncharacterized protein</fullName>
    </submittedName>
</protein>
<feature type="compositionally biased region" description="Low complexity" evidence="1">
    <location>
        <begin position="301"/>
        <end position="313"/>
    </location>
</feature>
<keyword evidence="3" id="KW-1185">Reference proteome</keyword>
<dbReference type="EMBL" id="KN824313">
    <property type="protein sequence ID" value="KIM25570.1"/>
    <property type="molecule type" value="Genomic_DNA"/>
</dbReference>
<feature type="region of interest" description="Disordered" evidence="1">
    <location>
        <begin position="1"/>
        <end position="139"/>
    </location>
</feature>
<dbReference type="AlphaFoldDB" id="A0A0C3ALW5"/>
<name>A0A0C3ALW5_SERVB</name>
<organism evidence="2 3">
    <name type="scientific">Serendipita vermifera MAFF 305830</name>
    <dbReference type="NCBI Taxonomy" id="933852"/>
    <lineage>
        <taxon>Eukaryota</taxon>
        <taxon>Fungi</taxon>
        <taxon>Dikarya</taxon>
        <taxon>Basidiomycota</taxon>
        <taxon>Agaricomycotina</taxon>
        <taxon>Agaricomycetes</taxon>
        <taxon>Sebacinales</taxon>
        <taxon>Serendipitaceae</taxon>
        <taxon>Serendipita</taxon>
    </lineage>
</organism>
<reference evidence="2 3" key="1">
    <citation type="submission" date="2014-04" db="EMBL/GenBank/DDBJ databases">
        <authorList>
            <consortium name="DOE Joint Genome Institute"/>
            <person name="Kuo A."/>
            <person name="Zuccaro A."/>
            <person name="Kohler A."/>
            <person name="Nagy L.G."/>
            <person name="Floudas D."/>
            <person name="Copeland A."/>
            <person name="Barry K.W."/>
            <person name="Cichocki N."/>
            <person name="Veneault-Fourrey C."/>
            <person name="LaButti K."/>
            <person name="Lindquist E.A."/>
            <person name="Lipzen A."/>
            <person name="Lundell T."/>
            <person name="Morin E."/>
            <person name="Murat C."/>
            <person name="Sun H."/>
            <person name="Tunlid A."/>
            <person name="Henrissat B."/>
            <person name="Grigoriev I.V."/>
            <person name="Hibbett D.S."/>
            <person name="Martin F."/>
            <person name="Nordberg H.P."/>
            <person name="Cantor M.N."/>
            <person name="Hua S.X."/>
        </authorList>
    </citation>
    <scope>NUCLEOTIDE SEQUENCE [LARGE SCALE GENOMIC DNA]</scope>
    <source>
        <strain evidence="2 3">MAFF 305830</strain>
    </source>
</reference>
<feature type="compositionally biased region" description="Polar residues" evidence="1">
    <location>
        <begin position="113"/>
        <end position="132"/>
    </location>
</feature>
<feature type="region of interest" description="Disordered" evidence="1">
    <location>
        <begin position="236"/>
        <end position="369"/>
    </location>
</feature>
<feature type="compositionally biased region" description="Low complexity" evidence="1">
    <location>
        <begin position="85"/>
        <end position="96"/>
    </location>
</feature>
<dbReference type="Proteomes" id="UP000054097">
    <property type="component" value="Unassembled WGS sequence"/>
</dbReference>
<evidence type="ECO:0000313" key="2">
    <source>
        <dbReference type="EMBL" id="KIM25570.1"/>
    </source>
</evidence>
<feature type="compositionally biased region" description="Polar residues" evidence="1">
    <location>
        <begin position="62"/>
        <end position="78"/>
    </location>
</feature>
<sequence>MKMKMPPPPKMEAKDLHRRKEFAEGTSDASSSRTHPPMAPPPIPTRPAQQSPPLPPPANSNHNNTKPLPNPPMTSAAQRISDALTNPSPSTSAPTPIIAPPTTAPNAIPGPSRPSSTTSESKVIQRTGTDESLYTFGSDDDSMFADFSFNAADLEIGAENADDTSAIEFTEHSIGGIDFTDRSRRLPSAAPTFDPAPRSVMPSAAVAQNVQTPQNVPNALVGVRRTNTGTKSKILEGLLDSSPSSAAPVPTTVRVPNTTTTTTVTTSTQSKRASSGGGFAIPPGVSRPQRASYPPPNAVPTSTKSSNGTSSLSHLPPNREASSAGLGEKRKSEVAGLAGGAPGGISSARNVLGELEVSYDGSVKRPRLS</sequence>
<reference evidence="3" key="2">
    <citation type="submission" date="2015-01" db="EMBL/GenBank/DDBJ databases">
        <title>Evolutionary Origins and Diversification of the Mycorrhizal Mutualists.</title>
        <authorList>
            <consortium name="DOE Joint Genome Institute"/>
            <consortium name="Mycorrhizal Genomics Consortium"/>
            <person name="Kohler A."/>
            <person name="Kuo A."/>
            <person name="Nagy L.G."/>
            <person name="Floudas D."/>
            <person name="Copeland A."/>
            <person name="Barry K.W."/>
            <person name="Cichocki N."/>
            <person name="Veneault-Fourrey C."/>
            <person name="LaButti K."/>
            <person name="Lindquist E.A."/>
            <person name="Lipzen A."/>
            <person name="Lundell T."/>
            <person name="Morin E."/>
            <person name="Murat C."/>
            <person name="Riley R."/>
            <person name="Ohm R."/>
            <person name="Sun H."/>
            <person name="Tunlid A."/>
            <person name="Henrissat B."/>
            <person name="Grigoriev I.V."/>
            <person name="Hibbett D.S."/>
            <person name="Martin F."/>
        </authorList>
    </citation>
    <scope>NUCLEOTIDE SEQUENCE [LARGE SCALE GENOMIC DNA]</scope>
    <source>
        <strain evidence="3">MAFF 305830</strain>
    </source>
</reference>
<feature type="region of interest" description="Disordered" evidence="1">
    <location>
        <begin position="178"/>
        <end position="199"/>
    </location>
</feature>
<accession>A0A0C3ALW5</accession>
<dbReference type="HOGENOM" id="CLU_750408_0_0_1"/>
<gene>
    <name evidence="2" type="ORF">M408DRAFT_208523</name>
</gene>